<organism evidence="2 3">
    <name type="scientific">Lentzea roselyniae</name>
    <dbReference type="NCBI Taxonomy" id="531940"/>
    <lineage>
        <taxon>Bacteria</taxon>
        <taxon>Bacillati</taxon>
        <taxon>Actinomycetota</taxon>
        <taxon>Actinomycetes</taxon>
        <taxon>Pseudonocardiales</taxon>
        <taxon>Pseudonocardiaceae</taxon>
        <taxon>Lentzea</taxon>
    </lineage>
</organism>
<protein>
    <submittedName>
        <fullName evidence="2">Uncharacterized protein</fullName>
    </submittedName>
</protein>
<gene>
    <name evidence="2" type="ORF">GCM10022267_68100</name>
</gene>
<name>A0ABP7BYQ9_9PSEU</name>
<dbReference type="EMBL" id="BAABBE010000025">
    <property type="protein sequence ID" value="GAA3671692.1"/>
    <property type="molecule type" value="Genomic_DNA"/>
</dbReference>
<proteinExistence type="predicted"/>
<evidence type="ECO:0000313" key="3">
    <source>
        <dbReference type="Proteomes" id="UP001500711"/>
    </source>
</evidence>
<evidence type="ECO:0000313" key="2">
    <source>
        <dbReference type="EMBL" id="GAA3671692.1"/>
    </source>
</evidence>
<dbReference type="Proteomes" id="UP001500711">
    <property type="component" value="Unassembled WGS sequence"/>
</dbReference>
<feature type="region of interest" description="Disordered" evidence="1">
    <location>
        <begin position="1"/>
        <end position="26"/>
    </location>
</feature>
<evidence type="ECO:0000256" key="1">
    <source>
        <dbReference type="SAM" id="MobiDB-lite"/>
    </source>
</evidence>
<sequence length="119" mass="13353">MVTTTRPCTGLSEKRRRHESWAGSEPEGSYVVAAEILTEELLRTSLVRLSREVAKTHPEFGEMLTQNMMRTCSLVPDPERAKHYQELGVLLIDLGCLYMAESDALMGQSEEPGSQDLVR</sequence>
<reference evidence="3" key="1">
    <citation type="journal article" date="2019" name="Int. J. Syst. Evol. Microbiol.">
        <title>The Global Catalogue of Microorganisms (GCM) 10K type strain sequencing project: providing services to taxonomists for standard genome sequencing and annotation.</title>
        <authorList>
            <consortium name="The Broad Institute Genomics Platform"/>
            <consortium name="The Broad Institute Genome Sequencing Center for Infectious Disease"/>
            <person name="Wu L."/>
            <person name="Ma J."/>
        </authorList>
    </citation>
    <scope>NUCLEOTIDE SEQUENCE [LARGE SCALE GENOMIC DNA]</scope>
    <source>
        <strain evidence="3">JCM 17494</strain>
    </source>
</reference>
<keyword evidence="3" id="KW-1185">Reference proteome</keyword>
<accession>A0ABP7BYQ9</accession>
<comment type="caution">
    <text evidence="2">The sequence shown here is derived from an EMBL/GenBank/DDBJ whole genome shotgun (WGS) entry which is preliminary data.</text>
</comment>